<dbReference type="GO" id="GO:0005524">
    <property type="term" value="F:ATP binding"/>
    <property type="evidence" value="ECO:0007669"/>
    <property type="project" value="UniProtKB-KW"/>
</dbReference>
<protein>
    <recommendedName>
        <fullName evidence="6">Ribose 1,5-bisphosphate phosphokinase PhnN</fullName>
        <ecNumber evidence="6">2.7.4.23</ecNumber>
    </recommendedName>
    <alternativeName>
        <fullName evidence="6">Ribose 1,5-bisphosphokinase</fullName>
    </alternativeName>
</protein>
<sequence>MSGRLIAVVGPSGVGKDSLIAGIVAVRPDVRPVRRTITRAAGLPGEDYDAVSDADFETLEAEGAFCLAWRAHGLAYGIPRDVLRDVNGGAERIVNLSRGVLAEADRVFPALLVLNVTARRDVLAQRLAARGREDAADIDQRLAQAARPLPDGLHAVEIANDGPLENSVAQALAALGPVKV</sequence>
<dbReference type="PANTHER" id="PTHR23117">
    <property type="entry name" value="GUANYLATE KINASE-RELATED"/>
    <property type="match status" value="1"/>
</dbReference>
<evidence type="ECO:0000313" key="9">
    <source>
        <dbReference type="Proteomes" id="UP000243106"/>
    </source>
</evidence>
<evidence type="ECO:0000256" key="6">
    <source>
        <dbReference type="HAMAP-Rule" id="MF_00836"/>
    </source>
</evidence>
<dbReference type="HAMAP" id="MF_00836">
    <property type="entry name" value="PhnN"/>
    <property type="match status" value="1"/>
</dbReference>
<keyword evidence="4 6" id="KW-0547">Nucleotide-binding</keyword>
<gene>
    <name evidence="6" type="primary">phnN</name>
    <name evidence="8" type="ORF">SAMN05421853_103274</name>
</gene>
<dbReference type="PANTHER" id="PTHR23117:SF8">
    <property type="entry name" value="RIBOSE 1,5-BISPHOSPHATE PHOSPHOKINASE PHNN"/>
    <property type="match status" value="1"/>
</dbReference>
<dbReference type="NCBIfam" id="TIGR02322">
    <property type="entry name" value="phosphon_PhnN"/>
    <property type="match status" value="1"/>
</dbReference>
<proteinExistence type="inferred from homology"/>
<dbReference type="Gene3D" id="3.40.50.300">
    <property type="entry name" value="P-loop containing nucleotide triphosphate hydrolases"/>
    <property type="match status" value="1"/>
</dbReference>
<evidence type="ECO:0000256" key="4">
    <source>
        <dbReference type="ARBA" id="ARBA00022741"/>
    </source>
</evidence>
<keyword evidence="3 6" id="KW-0808">Transferase</keyword>
<reference evidence="9" key="1">
    <citation type="submission" date="2016-10" db="EMBL/GenBank/DDBJ databases">
        <authorList>
            <person name="Varghese N."/>
            <person name="Submissions S."/>
        </authorList>
    </citation>
    <scope>NUCLEOTIDE SEQUENCE [LARGE SCALE GENOMIC DNA]</scope>
    <source>
        <strain evidence="9">JCM 10271</strain>
    </source>
</reference>
<feature type="binding site" evidence="6">
    <location>
        <begin position="10"/>
        <end position="17"/>
    </location>
    <ligand>
        <name>ATP</name>
        <dbReference type="ChEBI" id="CHEBI:30616"/>
    </ligand>
</feature>
<dbReference type="GO" id="GO:0019634">
    <property type="term" value="P:organic phosphonate metabolic process"/>
    <property type="evidence" value="ECO:0007669"/>
    <property type="project" value="UniProtKB-UniRule"/>
</dbReference>
<comment type="function">
    <text evidence="6">Catalyzes the phosphorylation of ribose 1,5-bisphosphate to 5-phospho-D-ribosyl alpha-1-diphosphate (PRPP).</text>
</comment>
<evidence type="ECO:0000256" key="1">
    <source>
        <dbReference type="ARBA" id="ARBA00000373"/>
    </source>
</evidence>
<dbReference type="AlphaFoldDB" id="A0A1I5XB55"/>
<comment type="catalytic activity">
    <reaction evidence="1 6">
        <text>alpha-D-ribose 1,5-bisphosphate + ATP = 5-phospho-alpha-D-ribose 1-diphosphate + ADP</text>
        <dbReference type="Rhea" id="RHEA:20109"/>
        <dbReference type="ChEBI" id="CHEBI:30616"/>
        <dbReference type="ChEBI" id="CHEBI:58017"/>
        <dbReference type="ChEBI" id="CHEBI:68688"/>
        <dbReference type="ChEBI" id="CHEBI:456216"/>
        <dbReference type="EC" id="2.7.4.23"/>
    </reaction>
</comment>
<dbReference type="SUPFAM" id="SSF52540">
    <property type="entry name" value="P-loop containing nucleoside triphosphate hydrolases"/>
    <property type="match status" value="1"/>
</dbReference>
<evidence type="ECO:0000313" key="8">
    <source>
        <dbReference type="EMBL" id="SFQ29195.1"/>
    </source>
</evidence>
<dbReference type="InterPro" id="IPR012699">
    <property type="entry name" value="PhnN"/>
</dbReference>
<dbReference type="RefSeq" id="WP_093009978.1">
    <property type="nucleotide sequence ID" value="NZ_FOXV01000003.1"/>
</dbReference>
<evidence type="ECO:0000256" key="5">
    <source>
        <dbReference type="ARBA" id="ARBA00022840"/>
    </source>
</evidence>
<dbReference type="SMART" id="SM00072">
    <property type="entry name" value="GuKc"/>
    <property type="match status" value="1"/>
</dbReference>
<dbReference type="STRING" id="93684.SAMN05421853_103274"/>
<dbReference type="GO" id="GO:0005829">
    <property type="term" value="C:cytosol"/>
    <property type="evidence" value="ECO:0007669"/>
    <property type="project" value="TreeGrafter"/>
</dbReference>
<dbReference type="InterPro" id="IPR008145">
    <property type="entry name" value="GK/Ca_channel_bsu"/>
</dbReference>
<dbReference type="GO" id="GO:0033863">
    <property type="term" value="F:ribose 1,5-bisphosphate phosphokinase activity"/>
    <property type="evidence" value="ECO:0007669"/>
    <property type="project" value="UniProtKB-UniRule"/>
</dbReference>
<evidence type="ECO:0000256" key="3">
    <source>
        <dbReference type="ARBA" id="ARBA00022679"/>
    </source>
</evidence>
<dbReference type="GO" id="GO:0006015">
    <property type="term" value="P:5-phosphoribose 1-diphosphate biosynthetic process"/>
    <property type="evidence" value="ECO:0007669"/>
    <property type="project" value="UniProtKB-UniRule"/>
</dbReference>
<name>A0A1I5XB55_9RHOB</name>
<keyword evidence="9" id="KW-1185">Reference proteome</keyword>
<dbReference type="UniPathway" id="UPA00087">
    <property type="reaction ID" value="UER00175"/>
</dbReference>
<keyword evidence="8" id="KW-0418">Kinase</keyword>
<evidence type="ECO:0000259" key="7">
    <source>
        <dbReference type="SMART" id="SM00072"/>
    </source>
</evidence>
<comment type="pathway">
    <text evidence="2 6">Metabolic intermediate biosynthesis; 5-phospho-alpha-D-ribose 1-diphosphate biosynthesis; 5-phospho-alpha-D-ribose 1-diphosphate from D-ribose 5-phosphate (route II): step 3/3.</text>
</comment>
<keyword evidence="5 6" id="KW-0067">ATP-binding</keyword>
<dbReference type="EC" id="2.7.4.23" evidence="6"/>
<dbReference type="EMBL" id="FOXV01000003">
    <property type="protein sequence ID" value="SFQ29195.1"/>
    <property type="molecule type" value="Genomic_DNA"/>
</dbReference>
<accession>A0A1I5XB55</accession>
<comment type="similarity">
    <text evidence="6">Belongs to the ribose 1,5-bisphosphokinase family.</text>
</comment>
<dbReference type="InterPro" id="IPR027417">
    <property type="entry name" value="P-loop_NTPase"/>
</dbReference>
<organism evidence="8 9">
    <name type="scientific">Roseivivax halotolerans</name>
    <dbReference type="NCBI Taxonomy" id="93684"/>
    <lineage>
        <taxon>Bacteria</taxon>
        <taxon>Pseudomonadati</taxon>
        <taxon>Pseudomonadota</taxon>
        <taxon>Alphaproteobacteria</taxon>
        <taxon>Rhodobacterales</taxon>
        <taxon>Roseobacteraceae</taxon>
        <taxon>Roseivivax</taxon>
    </lineage>
</organism>
<dbReference type="Proteomes" id="UP000243106">
    <property type="component" value="Unassembled WGS sequence"/>
</dbReference>
<evidence type="ECO:0000256" key="2">
    <source>
        <dbReference type="ARBA" id="ARBA00005069"/>
    </source>
</evidence>
<feature type="domain" description="Guanylate kinase/L-type calcium channel beta subunit" evidence="7">
    <location>
        <begin position="2"/>
        <end position="179"/>
    </location>
</feature>